<dbReference type="SUPFAM" id="SSF53649">
    <property type="entry name" value="Alkaline phosphatase-like"/>
    <property type="match status" value="1"/>
</dbReference>
<name>A0ABW0T1I6_9GAMM</name>
<dbReference type="InterPro" id="IPR017850">
    <property type="entry name" value="Alkaline_phosphatase_core_sf"/>
</dbReference>
<comment type="caution">
    <text evidence="1">The sequence shown here is derived from an EMBL/GenBank/DDBJ whole genome shotgun (WGS) entry which is preliminary data.</text>
</comment>
<proteinExistence type="predicted"/>
<dbReference type="RefSeq" id="WP_377329921.1">
    <property type="nucleotide sequence ID" value="NZ_JBHSNG010000035.1"/>
</dbReference>
<dbReference type="PANTHER" id="PTHR10151:SF120">
    <property type="entry name" value="BIS(5'-ADENOSYL)-TRIPHOSPHATASE"/>
    <property type="match status" value="1"/>
</dbReference>
<dbReference type="EMBL" id="JBHSNG010000035">
    <property type="protein sequence ID" value="MFC5583157.1"/>
    <property type="molecule type" value="Genomic_DNA"/>
</dbReference>
<dbReference type="PANTHER" id="PTHR10151">
    <property type="entry name" value="ECTONUCLEOTIDE PYROPHOSPHATASE/PHOSPHODIESTERASE"/>
    <property type="match status" value="1"/>
</dbReference>
<accession>A0ABW0T1I6</accession>
<dbReference type="CDD" id="cd16018">
    <property type="entry name" value="Enpp"/>
    <property type="match status" value="1"/>
</dbReference>
<sequence>MLLFAGGVSLPLCVQAAPATQRPKIVVISLDAFAAVSLHEPQLPAPTLHALMQRGAFAVSMQPINPTVTWPNHTAMVTGVDASRHHVLVNGLIVDQRTATLPGIDMGAPKSRLVAVPTVYDAAHKAGLTTAQVDWVAIEGSSSIDWQFAEHPDPVGAIEQDLVRQDVVTHDQLVHFGEPSQAWRDRIYTRAAKDIIQKHHPDLLLLHLLALDSIEHETGFGNNAGRNTIAFLDDRVKDVVDAVRAAGELDRTTFIIVSDHGQQSVHQLLHPNVLLRQAGLQADSATRPTFCLTDGGFALVFQRHATDASRKALKSLFAGQPGVRSALTPAEAAKQGWPTPAQTDQAPDLLLYAADDYAFDKGDTGDYVTPTREVGDHGYPNSDPFMQGIFIAAGLGIQPKGEIPAFPNVDIAPTIAHLLHVSLGTIQGKPLTGILAVK</sequence>
<dbReference type="Pfam" id="PF01663">
    <property type="entry name" value="Phosphodiest"/>
    <property type="match status" value="1"/>
</dbReference>
<gene>
    <name evidence="1" type="ORF">ACFPPB_18745</name>
</gene>
<organism evidence="1 2">
    <name type="scientific">Rhodanobacter terrae</name>
    <dbReference type="NCBI Taxonomy" id="418647"/>
    <lineage>
        <taxon>Bacteria</taxon>
        <taxon>Pseudomonadati</taxon>
        <taxon>Pseudomonadota</taxon>
        <taxon>Gammaproteobacteria</taxon>
        <taxon>Lysobacterales</taxon>
        <taxon>Rhodanobacteraceae</taxon>
        <taxon>Rhodanobacter</taxon>
    </lineage>
</organism>
<evidence type="ECO:0000313" key="2">
    <source>
        <dbReference type="Proteomes" id="UP001596111"/>
    </source>
</evidence>
<evidence type="ECO:0000313" key="1">
    <source>
        <dbReference type="EMBL" id="MFC5583157.1"/>
    </source>
</evidence>
<protein>
    <submittedName>
        <fullName evidence="1">Alkaline phosphatase family protein</fullName>
    </submittedName>
</protein>
<dbReference type="InterPro" id="IPR002591">
    <property type="entry name" value="Phosphodiest/P_Trfase"/>
</dbReference>
<dbReference type="Gene3D" id="3.40.720.10">
    <property type="entry name" value="Alkaline Phosphatase, subunit A"/>
    <property type="match status" value="1"/>
</dbReference>
<keyword evidence="2" id="KW-1185">Reference proteome</keyword>
<dbReference type="Proteomes" id="UP001596111">
    <property type="component" value="Unassembled WGS sequence"/>
</dbReference>
<reference evidence="2" key="1">
    <citation type="journal article" date="2019" name="Int. J. Syst. Evol. Microbiol.">
        <title>The Global Catalogue of Microorganisms (GCM) 10K type strain sequencing project: providing services to taxonomists for standard genome sequencing and annotation.</title>
        <authorList>
            <consortium name="The Broad Institute Genomics Platform"/>
            <consortium name="The Broad Institute Genome Sequencing Center for Infectious Disease"/>
            <person name="Wu L."/>
            <person name="Ma J."/>
        </authorList>
    </citation>
    <scope>NUCLEOTIDE SEQUENCE [LARGE SCALE GENOMIC DNA]</scope>
    <source>
        <strain evidence="2">CGMCC 1.13587</strain>
    </source>
</reference>